<evidence type="ECO:0000313" key="2">
    <source>
        <dbReference type="Proteomes" id="UP000244013"/>
    </source>
</evidence>
<dbReference type="PANTHER" id="PTHR36154:SF1">
    <property type="entry name" value="DNA-BINDING TRANSCRIPTIONAL ACTIVATOR ALPA"/>
    <property type="match status" value="1"/>
</dbReference>
<dbReference type="RefSeq" id="WP_107955277.1">
    <property type="nucleotide sequence ID" value="NZ_QAYE01000008.1"/>
</dbReference>
<dbReference type="InterPro" id="IPR052931">
    <property type="entry name" value="Prophage_regulatory_activator"/>
</dbReference>
<proteinExistence type="predicted"/>
<dbReference type="EMBL" id="QAYE01000008">
    <property type="protein sequence ID" value="PTW45105.1"/>
    <property type="molecule type" value="Genomic_DNA"/>
</dbReference>
<gene>
    <name evidence="1" type="ORF">C8J25_108197</name>
</gene>
<organism evidence="1 2">
    <name type="scientific">Sphingomonas faeni</name>
    <dbReference type="NCBI Taxonomy" id="185950"/>
    <lineage>
        <taxon>Bacteria</taxon>
        <taxon>Pseudomonadati</taxon>
        <taxon>Pseudomonadota</taxon>
        <taxon>Alphaproteobacteria</taxon>
        <taxon>Sphingomonadales</taxon>
        <taxon>Sphingomonadaceae</taxon>
        <taxon>Sphingomonas</taxon>
    </lineage>
</organism>
<dbReference type="PANTHER" id="PTHR36154">
    <property type="entry name" value="DNA-BINDING TRANSCRIPTIONAL ACTIVATOR ALPA"/>
    <property type="match status" value="1"/>
</dbReference>
<comment type="caution">
    <text evidence="1">The sequence shown here is derived from an EMBL/GenBank/DDBJ whole genome shotgun (WGS) entry which is preliminary data.</text>
</comment>
<dbReference type="GeneID" id="91007096"/>
<dbReference type="InterPro" id="IPR010260">
    <property type="entry name" value="AlpA"/>
</dbReference>
<reference evidence="1 2" key="1">
    <citation type="submission" date="2018-04" db="EMBL/GenBank/DDBJ databases">
        <title>Genomic Encyclopedia of Type Strains, Phase III (KMG-III): the genomes of soil and plant-associated and newly described type strains.</title>
        <authorList>
            <person name="Whitman W."/>
        </authorList>
    </citation>
    <scope>NUCLEOTIDE SEQUENCE [LARGE SCALE GENOMIC DNA]</scope>
    <source>
        <strain evidence="1 2">MA-olki</strain>
    </source>
</reference>
<dbReference type="Proteomes" id="UP000244013">
    <property type="component" value="Unassembled WGS sequence"/>
</dbReference>
<dbReference type="Pfam" id="PF05930">
    <property type="entry name" value="Phage_AlpA"/>
    <property type="match status" value="1"/>
</dbReference>
<sequence>MSASNTATGRYLRLPDVLSETGLGKTTIYHLIGEGAFPKPVKISSRAVAWREGAIEAWKADRQAQPE</sequence>
<evidence type="ECO:0000313" key="1">
    <source>
        <dbReference type="EMBL" id="PTW45105.1"/>
    </source>
</evidence>
<protein>
    <submittedName>
        <fullName evidence="1">AlpA family transcriptional regulator</fullName>
    </submittedName>
</protein>
<dbReference type="Gene3D" id="1.10.238.160">
    <property type="match status" value="1"/>
</dbReference>
<dbReference type="AlphaFoldDB" id="A0A2T5U0U5"/>
<name>A0A2T5U0U5_9SPHN</name>
<dbReference type="OrthoDB" id="1525365at2"/>
<accession>A0A2T5U0U5</accession>